<feature type="domain" description="Helicase ATP-binding" evidence="4">
    <location>
        <begin position="598"/>
        <end position="755"/>
    </location>
</feature>
<dbReference type="PROSITE" id="PS50966">
    <property type="entry name" value="ZF_SWIM"/>
    <property type="match status" value="1"/>
</dbReference>
<proteinExistence type="predicted"/>
<dbReference type="PANTHER" id="PTHR10799">
    <property type="entry name" value="SNF2/RAD54 HELICASE FAMILY"/>
    <property type="match status" value="1"/>
</dbReference>
<dbReference type="Proteomes" id="UP000034513">
    <property type="component" value="Unassembled WGS sequence"/>
</dbReference>
<dbReference type="InterPro" id="IPR014001">
    <property type="entry name" value="Helicase_ATP-bd"/>
</dbReference>
<protein>
    <submittedName>
        <fullName evidence="5">DNA phosphorothioation system restriction enzyme</fullName>
    </submittedName>
</protein>
<dbReference type="PROSITE" id="PS51192">
    <property type="entry name" value="HELICASE_ATP_BIND_1"/>
    <property type="match status" value="1"/>
</dbReference>
<gene>
    <name evidence="5" type="ORF">VN93_2694</name>
</gene>
<evidence type="ECO:0000313" key="6">
    <source>
        <dbReference type="Proteomes" id="UP000034513"/>
    </source>
</evidence>
<dbReference type="Pfam" id="PF00176">
    <property type="entry name" value="SNF2-rel_dom"/>
    <property type="match status" value="1"/>
</dbReference>
<dbReference type="Pfam" id="PF04434">
    <property type="entry name" value="SWIM"/>
    <property type="match status" value="1"/>
</dbReference>
<dbReference type="InterPro" id="IPR038718">
    <property type="entry name" value="SNF2-like_sf"/>
</dbReference>
<evidence type="ECO:0000259" key="4">
    <source>
        <dbReference type="PROSITE" id="PS51192"/>
    </source>
</evidence>
<keyword evidence="2" id="KW-0863">Zinc-finger</keyword>
<keyword evidence="2" id="KW-0862">Zinc</keyword>
<dbReference type="InterPro" id="IPR049730">
    <property type="entry name" value="SNF2/RAD54-like_C"/>
</dbReference>
<organism evidence="5 6">
    <name type="scientific">Lactococcus lactis subsp. cremoris</name>
    <name type="common">Streptococcus cremoris</name>
    <dbReference type="NCBI Taxonomy" id="1359"/>
    <lineage>
        <taxon>Bacteria</taxon>
        <taxon>Bacillati</taxon>
        <taxon>Bacillota</taxon>
        <taxon>Bacilli</taxon>
        <taxon>Lactobacillales</taxon>
        <taxon>Streptococcaceae</taxon>
        <taxon>Lactococcus</taxon>
    </lineage>
</organism>
<dbReference type="InterPro" id="IPR000330">
    <property type="entry name" value="SNF2_N"/>
</dbReference>
<reference evidence="5 6" key="1">
    <citation type="submission" date="2015-04" db="EMBL/GenBank/DDBJ databases">
        <title>Evaluation of non-dairy Lactococcus lactis with potential dairy applications reveals extensive phenotype-genotype disparity.</title>
        <authorList>
            <person name="Cavanagh D."/>
            <person name="Casey A."/>
            <person name="Altermann E."/>
            <person name="Cotter P."/>
            <person name="Fitzgerald G.F."/>
            <person name="McAuliffe O."/>
        </authorList>
    </citation>
    <scope>NUCLEOTIDE SEQUENCE [LARGE SCALE GENOMIC DNA]</scope>
    <source>
        <strain evidence="5 6">DPC6856</strain>
    </source>
</reference>
<dbReference type="SMART" id="SM00487">
    <property type="entry name" value="DEXDc"/>
    <property type="match status" value="1"/>
</dbReference>
<dbReference type="InterPro" id="IPR007527">
    <property type="entry name" value="Znf_SWIM"/>
</dbReference>
<comment type="caution">
    <text evidence="5">The sequence shown here is derived from an EMBL/GenBank/DDBJ whole genome shotgun (WGS) entry which is preliminary data.</text>
</comment>
<dbReference type="SUPFAM" id="SSF52540">
    <property type="entry name" value="P-loop containing nucleoside triphosphate hydrolases"/>
    <property type="match status" value="2"/>
</dbReference>
<sequence>MPARVRSEGIALYSKGFLNDPIETDFKLTAEIDGEEVSYDLDGAQDSCTCSIFQQNHRYCKHIAAIEEYLKNQDKGSLETKDKETKGAERGLYNENIAFLDAVNGETQLNFSTDQYSIEVQIEDNSQLYDYFSMDYFLYFDLKLKSKNLGRSYVIKDIPYFLRALKNYSQYSLGSLHYIDLFFDNFDESSQEFLSFLLKIDGKSDEALTKSLYIKNGRYLNIPFLFLEEAMDLVSALEVYQLKIIGRTVNYFTFIPLDNDSEIFKFKVESQQDYIELSLFSEDYHNFYDYSLLYDNNVFYKLNQEQRRLLLVLDKQFAQKSKIKFSYSEKDKLAQALQQLSTLGKIEAPEHFVVKPFDAKFTFDLLDEKTLSLAMKFDYGTFSIDSFHDLETLEFSRDLRKEQKIFALMERLQFAKAFNSTLEITEHLSENFFLKILPSFQKLGQIELSPTLRNMRMDEVPEIHIDSQGGLLDISFDIPHVEDGEFANVIAKLQENAEFYISESGKFYHFNEKFDRLKAALHELDDQFVIQGSSLHVNINRSFQISKIFEKISGASFSEKFKSLYQHLTHPEEFPYEKPEHIKASLRSYQETGVRWMSMLSHYNLGGILADDMGLGKTVQAITFILSNLKKDESVLITAPASLTYNWASEFEKFTDEIDFVVIDGNKADRTKEIQENHQIYITSYGSFLKDFEDYQDKKLNYLLLDEAQVVKNYSSKTNKSLSALNVEHTFALSGTPLENRIEEIWAIFQVVMPGFLPKREKFNKMEPSVISRLIQPFIMRRKKEDVLEELPDKMEITVYNQLADDQKVIYLAQLELMQKQVLEMDNAALSRSRIEILAGITRLRQICNTPALFMDDYKGSSGKLERLRELLAQIKDSGHRPLIFSQFTKVFPHIEKLMEEQEMTAYKLTGSTPIKDRLSMVQALMLEAVMLS</sequence>
<name>A0ABR5ECZ6_LACLC</name>
<dbReference type="CDD" id="cd18793">
    <property type="entry name" value="SF2_C_SNF"/>
    <property type="match status" value="1"/>
</dbReference>
<evidence type="ECO:0000259" key="3">
    <source>
        <dbReference type="PROSITE" id="PS50966"/>
    </source>
</evidence>
<dbReference type="Pfam" id="PF08455">
    <property type="entry name" value="SNF2_assoc"/>
    <property type="match status" value="1"/>
</dbReference>
<dbReference type="Gene3D" id="3.40.50.300">
    <property type="entry name" value="P-loop containing nucleotide triphosphate hydrolases"/>
    <property type="match status" value="1"/>
</dbReference>
<keyword evidence="1" id="KW-0378">Hydrolase</keyword>
<evidence type="ECO:0000256" key="1">
    <source>
        <dbReference type="ARBA" id="ARBA00022801"/>
    </source>
</evidence>
<keyword evidence="2" id="KW-0479">Metal-binding</keyword>
<dbReference type="Gene3D" id="3.40.50.10810">
    <property type="entry name" value="Tandem AAA-ATPase domain"/>
    <property type="match status" value="1"/>
</dbReference>
<keyword evidence="6" id="KW-1185">Reference proteome</keyword>
<accession>A0ABR5ECZ6</accession>
<evidence type="ECO:0000256" key="2">
    <source>
        <dbReference type="PROSITE-ProRule" id="PRU00325"/>
    </source>
</evidence>
<dbReference type="InterPro" id="IPR013663">
    <property type="entry name" value="Helicase_SWF/SNF/SWI_bac"/>
</dbReference>
<dbReference type="InterPro" id="IPR027417">
    <property type="entry name" value="P-loop_NTPase"/>
</dbReference>
<feature type="domain" description="SWIM-type" evidence="3">
    <location>
        <begin position="35"/>
        <end position="71"/>
    </location>
</feature>
<evidence type="ECO:0000313" key="5">
    <source>
        <dbReference type="EMBL" id="KKW69774.1"/>
    </source>
</evidence>
<dbReference type="EMBL" id="LAVW01000163">
    <property type="protein sequence ID" value="KKW69774.1"/>
    <property type="molecule type" value="Genomic_DNA"/>
</dbReference>